<dbReference type="STRING" id="476652.DEAC_c17190"/>
<organism evidence="2 3">
    <name type="scientific">Desulfosporosinus acididurans</name>
    <dbReference type="NCBI Taxonomy" id="476652"/>
    <lineage>
        <taxon>Bacteria</taxon>
        <taxon>Bacillati</taxon>
        <taxon>Bacillota</taxon>
        <taxon>Clostridia</taxon>
        <taxon>Eubacteriales</taxon>
        <taxon>Desulfitobacteriaceae</taxon>
        <taxon>Desulfosporosinus</taxon>
    </lineage>
</organism>
<reference evidence="2 3" key="1">
    <citation type="submission" date="2015-06" db="EMBL/GenBank/DDBJ databases">
        <title>Draft genome of the moderately acidophilic sulfate reducer Candidatus Desulfosporosinus acididurans strain M1.</title>
        <authorList>
            <person name="Poehlein A."/>
            <person name="Petzsch P."/>
            <person name="Johnson B.D."/>
            <person name="Schloemann M."/>
            <person name="Daniel R."/>
            <person name="Muehling M."/>
        </authorList>
    </citation>
    <scope>NUCLEOTIDE SEQUENCE [LARGE SCALE GENOMIC DNA]</scope>
    <source>
        <strain evidence="2 3">M1</strain>
    </source>
</reference>
<evidence type="ECO:0000313" key="3">
    <source>
        <dbReference type="Proteomes" id="UP000036356"/>
    </source>
</evidence>
<keyword evidence="3" id="KW-1185">Reference proteome</keyword>
<evidence type="ECO:0000256" key="1">
    <source>
        <dbReference type="SAM" id="MobiDB-lite"/>
    </source>
</evidence>
<dbReference type="Proteomes" id="UP000036356">
    <property type="component" value="Unassembled WGS sequence"/>
</dbReference>
<dbReference type="PATRIC" id="fig|476652.3.peg.1776"/>
<dbReference type="AlphaFoldDB" id="A0A0J1FS47"/>
<dbReference type="RefSeq" id="WP_047809596.1">
    <property type="nucleotide sequence ID" value="NZ_LDZY01000005.1"/>
</dbReference>
<sequence>MDCPNDWTDCKLCAYWDDRDKICAYVPEEELSESELAKDLGINIPSIRETWFERFSRMNEDERWEEYYKHHSDDLISKEPYKAMAGAVEHGGGSKSGKKHKKPKKDLPEYLKSFGQ</sequence>
<feature type="region of interest" description="Disordered" evidence="1">
    <location>
        <begin position="86"/>
        <end position="116"/>
    </location>
</feature>
<gene>
    <name evidence="2" type="ORF">DEAC_c17190</name>
</gene>
<dbReference type="EMBL" id="LDZY01000005">
    <property type="protein sequence ID" value="KLU66320.1"/>
    <property type="molecule type" value="Genomic_DNA"/>
</dbReference>
<name>A0A0J1FS47_9FIRM</name>
<evidence type="ECO:0000313" key="2">
    <source>
        <dbReference type="EMBL" id="KLU66320.1"/>
    </source>
</evidence>
<comment type="caution">
    <text evidence="2">The sequence shown here is derived from an EMBL/GenBank/DDBJ whole genome shotgun (WGS) entry which is preliminary data.</text>
</comment>
<proteinExistence type="predicted"/>
<protein>
    <submittedName>
        <fullName evidence="2">Uncharacterized protein</fullName>
    </submittedName>
</protein>
<accession>A0A0J1FS47</accession>